<dbReference type="Proteomes" id="UP000239471">
    <property type="component" value="Unassembled WGS sequence"/>
</dbReference>
<dbReference type="OrthoDB" id="9807767at2"/>
<dbReference type="Pfam" id="PF02545">
    <property type="entry name" value="Maf"/>
    <property type="match status" value="1"/>
</dbReference>
<dbReference type="PANTHER" id="PTHR43213">
    <property type="entry name" value="BIFUNCTIONAL DTTP/UTP PYROPHOSPHATASE/METHYLTRANSFERASE PROTEIN-RELATED"/>
    <property type="match status" value="1"/>
</dbReference>
<dbReference type="Gene3D" id="3.90.950.10">
    <property type="match status" value="1"/>
</dbReference>
<protein>
    <recommendedName>
        <fullName evidence="3">dTTP/UTP pyrophosphatase</fullName>
        <shortName evidence="3">dTTPase/UTPase</shortName>
        <ecNumber evidence="3">3.6.1.9</ecNumber>
    </recommendedName>
    <alternativeName>
        <fullName evidence="3">Nucleoside triphosphate pyrophosphatase</fullName>
    </alternativeName>
    <alternativeName>
        <fullName evidence="3">Nucleotide pyrophosphatase</fullName>
        <shortName evidence="3">Nucleotide PPase</shortName>
    </alternativeName>
</protein>
<comment type="similarity">
    <text evidence="3">Belongs to the Maf family. YhdE subfamily.</text>
</comment>
<dbReference type="GO" id="GO:0005737">
    <property type="term" value="C:cytoplasm"/>
    <property type="evidence" value="ECO:0007669"/>
    <property type="project" value="UniProtKB-SubCell"/>
</dbReference>
<feature type="active site" description="Proton acceptor" evidence="3">
    <location>
        <position position="70"/>
    </location>
</feature>
<evidence type="ECO:0000256" key="1">
    <source>
        <dbReference type="ARBA" id="ARBA00001968"/>
    </source>
</evidence>
<keyword evidence="3" id="KW-0546">Nucleotide metabolism</keyword>
<name>A0A2T0BEW6_9CLOT</name>
<dbReference type="NCBIfam" id="TIGR00172">
    <property type="entry name" value="maf"/>
    <property type="match status" value="1"/>
</dbReference>
<accession>A0A2T0BEW6</accession>
<organism evidence="4 5">
    <name type="scientific">Clostridium vincentii</name>
    <dbReference type="NCBI Taxonomy" id="52704"/>
    <lineage>
        <taxon>Bacteria</taxon>
        <taxon>Bacillati</taxon>
        <taxon>Bacillota</taxon>
        <taxon>Clostridia</taxon>
        <taxon>Eubacteriales</taxon>
        <taxon>Clostridiaceae</taxon>
        <taxon>Clostridium</taxon>
    </lineage>
</organism>
<dbReference type="EC" id="3.6.1.9" evidence="3"/>
<dbReference type="EMBL" id="PVXQ01000016">
    <property type="protein sequence ID" value="PRR82446.1"/>
    <property type="molecule type" value="Genomic_DNA"/>
</dbReference>
<keyword evidence="5" id="KW-1185">Reference proteome</keyword>
<dbReference type="SUPFAM" id="SSF52972">
    <property type="entry name" value="ITPase-like"/>
    <property type="match status" value="1"/>
</dbReference>
<comment type="subcellular location">
    <subcellularLocation>
        <location evidence="3">Cytoplasm</location>
    </subcellularLocation>
</comment>
<dbReference type="PANTHER" id="PTHR43213:SF5">
    <property type="entry name" value="BIFUNCTIONAL DTTP_UTP PYROPHOSPHATASE_METHYLTRANSFERASE PROTEIN-RELATED"/>
    <property type="match status" value="1"/>
</dbReference>
<dbReference type="PIRSF" id="PIRSF006305">
    <property type="entry name" value="Maf"/>
    <property type="match status" value="1"/>
</dbReference>
<dbReference type="RefSeq" id="WP_106059763.1">
    <property type="nucleotide sequence ID" value="NZ_PVXQ01000016.1"/>
</dbReference>
<proteinExistence type="inferred from homology"/>
<dbReference type="AlphaFoldDB" id="A0A2T0BEW6"/>
<evidence type="ECO:0000256" key="2">
    <source>
        <dbReference type="ARBA" id="ARBA00022801"/>
    </source>
</evidence>
<feature type="site" description="Important for substrate specificity" evidence="3">
    <location>
        <position position="71"/>
    </location>
</feature>
<feature type="site" description="Important for substrate specificity" evidence="3">
    <location>
        <position position="11"/>
    </location>
</feature>
<comment type="cofactor">
    <cofactor evidence="1 3">
        <name>a divalent metal cation</name>
        <dbReference type="ChEBI" id="CHEBI:60240"/>
    </cofactor>
</comment>
<feature type="site" description="Important for substrate specificity" evidence="3">
    <location>
        <position position="155"/>
    </location>
</feature>
<comment type="caution">
    <text evidence="4">The sequence shown here is derived from an EMBL/GenBank/DDBJ whole genome shotgun (WGS) entry which is preliminary data.</text>
</comment>
<reference evidence="4 5" key="1">
    <citation type="submission" date="2018-03" db="EMBL/GenBank/DDBJ databases">
        <title>Genome sequence of Clostridium vincentii DSM 10228.</title>
        <authorList>
            <person name="Poehlein A."/>
            <person name="Daniel R."/>
        </authorList>
    </citation>
    <scope>NUCLEOTIDE SEQUENCE [LARGE SCALE GENOMIC DNA]</scope>
    <source>
        <strain evidence="4 5">DSM 10228</strain>
    </source>
</reference>
<sequence length="188" mass="20894">MKIVLASASERRQELLGRLVEEFTTMISSFDEDTVMFKGNVSKYVEEIALGKANDVMTKIQEPSIIIGADTVVTLENRVLGKPKDKIDACNMLKSLSNKTHQVYTGVVLINTDNKKILKESIVTEVTFSKLTDNDINSYIQSGEYIDKAGAYGIQGKGGIFAKEIRGCYYNVVGLPLNKLNQMIKDIF</sequence>
<dbReference type="CDD" id="cd00555">
    <property type="entry name" value="Maf"/>
    <property type="match status" value="1"/>
</dbReference>
<evidence type="ECO:0000256" key="3">
    <source>
        <dbReference type="HAMAP-Rule" id="MF_00528"/>
    </source>
</evidence>
<comment type="function">
    <text evidence="3">Nucleoside triphosphate pyrophosphatase that hydrolyzes dTTP and UTP. May have a dual role in cell division arrest and in preventing the incorporation of modified nucleotides into cellular nucleic acids.</text>
</comment>
<dbReference type="GO" id="GO:0036218">
    <property type="term" value="F:dTTP diphosphatase activity"/>
    <property type="evidence" value="ECO:0007669"/>
    <property type="project" value="RHEA"/>
</dbReference>
<dbReference type="InterPro" id="IPR029001">
    <property type="entry name" value="ITPase-like_fam"/>
</dbReference>
<evidence type="ECO:0000313" key="4">
    <source>
        <dbReference type="EMBL" id="PRR82446.1"/>
    </source>
</evidence>
<dbReference type="GO" id="GO:0009117">
    <property type="term" value="P:nucleotide metabolic process"/>
    <property type="evidence" value="ECO:0007669"/>
    <property type="project" value="UniProtKB-KW"/>
</dbReference>
<keyword evidence="2 3" id="KW-0378">Hydrolase</keyword>
<dbReference type="GO" id="GO:0036221">
    <property type="term" value="F:UTP diphosphatase activity"/>
    <property type="evidence" value="ECO:0007669"/>
    <property type="project" value="RHEA"/>
</dbReference>
<comment type="catalytic activity">
    <reaction evidence="3">
        <text>dTTP + H2O = dTMP + diphosphate + H(+)</text>
        <dbReference type="Rhea" id="RHEA:28534"/>
        <dbReference type="ChEBI" id="CHEBI:15377"/>
        <dbReference type="ChEBI" id="CHEBI:15378"/>
        <dbReference type="ChEBI" id="CHEBI:33019"/>
        <dbReference type="ChEBI" id="CHEBI:37568"/>
        <dbReference type="ChEBI" id="CHEBI:63528"/>
        <dbReference type="EC" id="3.6.1.9"/>
    </reaction>
</comment>
<dbReference type="InterPro" id="IPR003697">
    <property type="entry name" value="Maf-like"/>
</dbReference>
<comment type="catalytic activity">
    <reaction evidence="3">
        <text>UTP + H2O = UMP + diphosphate + H(+)</text>
        <dbReference type="Rhea" id="RHEA:29395"/>
        <dbReference type="ChEBI" id="CHEBI:15377"/>
        <dbReference type="ChEBI" id="CHEBI:15378"/>
        <dbReference type="ChEBI" id="CHEBI:33019"/>
        <dbReference type="ChEBI" id="CHEBI:46398"/>
        <dbReference type="ChEBI" id="CHEBI:57865"/>
        <dbReference type="EC" id="3.6.1.9"/>
    </reaction>
</comment>
<evidence type="ECO:0000313" key="5">
    <source>
        <dbReference type="Proteomes" id="UP000239471"/>
    </source>
</evidence>
<keyword evidence="3" id="KW-0963">Cytoplasm</keyword>
<dbReference type="NCBIfam" id="NF000867">
    <property type="entry name" value="PRK00078.1"/>
    <property type="match status" value="1"/>
</dbReference>
<dbReference type="HAMAP" id="MF_00528">
    <property type="entry name" value="Maf"/>
    <property type="match status" value="1"/>
</dbReference>
<gene>
    <name evidence="4" type="primary">yhdE</name>
    <name evidence="4" type="ORF">CLVI_17860</name>
</gene>
<comment type="caution">
    <text evidence="3">Lacks conserved residue(s) required for the propagation of feature annotation.</text>
</comment>